<accession>A0AB38XN82</accession>
<dbReference type="InterPro" id="IPR044055">
    <property type="entry name" value="RibLong"/>
</dbReference>
<dbReference type="AlphaFoldDB" id="A0AB38XN82"/>
<reference evidence="5" key="1">
    <citation type="submission" date="2023-01" db="EMBL/GenBank/DDBJ databases">
        <title>Comparative Genomic Analysis of the Clinically-Derived Winkia Strain NY0527 Provides Evidence into the Taxonomic Reassignment of Winkia neuii and Characterizes Their Virulence Traits.</title>
        <authorList>
            <person name="Cai X."/>
            <person name="Peng Y."/>
            <person name="Li M."/>
            <person name="Qiu Y."/>
            <person name="Wang Y."/>
            <person name="Xu L."/>
            <person name="Hou Q."/>
        </authorList>
    </citation>
    <scope>NUCLEOTIDE SEQUENCE</scope>
    <source>
        <strain evidence="5">NY0527</strain>
    </source>
</reference>
<dbReference type="RefSeq" id="WP_271694526.1">
    <property type="nucleotide sequence ID" value="NZ_CP116394.1"/>
</dbReference>
<feature type="domain" description="Long Rib" evidence="4">
    <location>
        <begin position="524"/>
        <end position="597"/>
    </location>
</feature>
<feature type="domain" description="Long Rib" evidence="4">
    <location>
        <begin position="618"/>
        <end position="689"/>
    </location>
</feature>
<dbReference type="Pfam" id="PF18957">
    <property type="entry name" value="RibLong"/>
    <property type="match status" value="4"/>
</dbReference>
<evidence type="ECO:0000313" key="6">
    <source>
        <dbReference type="Proteomes" id="UP001211044"/>
    </source>
</evidence>
<feature type="domain" description="Atypical Rib" evidence="3">
    <location>
        <begin position="455"/>
        <end position="509"/>
    </location>
</feature>
<evidence type="ECO:0000259" key="4">
    <source>
        <dbReference type="Pfam" id="PF18957"/>
    </source>
</evidence>
<name>A0AB38XN82_9ACTO</name>
<dbReference type="InterPro" id="IPR044024">
    <property type="entry name" value="aRib"/>
</dbReference>
<protein>
    <submittedName>
        <fullName evidence="5">Rib/alpha-like domain-containing protein</fullName>
    </submittedName>
</protein>
<dbReference type="Pfam" id="PF18938">
    <property type="entry name" value="aRib"/>
    <property type="match status" value="1"/>
</dbReference>
<feature type="domain" description="Long Rib" evidence="4">
    <location>
        <begin position="710"/>
        <end position="782"/>
    </location>
</feature>
<dbReference type="Gene3D" id="3.10.20.890">
    <property type="match status" value="2"/>
</dbReference>
<feature type="region of interest" description="Disordered" evidence="2">
    <location>
        <begin position="38"/>
        <end position="57"/>
    </location>
</feature>
<organism evidence="5 6">
    <name type="scientific">Winkia neuii subsp. anitrata</name>
    <dbReference type="NCBI Taxonomy" id="29318"/>
    <lineage>
        <taxon>Bacteria</taxon>
        <taxon>Bacillati</taxon>
        <taxon>Actinomycetota</taxon>
        <taxon>Actinomycetes</taxon>
        <taxon>Actinomycetales</taxon>
        <taxon>Actinomycetaceae</taxon>
        <taxon>Winkia</taxon>
    </lineage>
</organism>
<keyword evidence="1" id="KW-0732">Signal</keyword>
<dbReference type="KEGG" id="wne:PIG85_08945"/>
<evidence type="ECO:0000313" key="5">
    <source>
        <dbReference type="EMBL" id="WCE45758.1"/>
    </source>
</evidence>
<evidence type="ECO:0000259" key="3">
    <source>
        <dbReference type="Pfam" id="PF18938"/>
    </source>
</evidence>
<dbReference type="Proteomes" id="UP001211044">
    <property type="component" value="Chromosome"/>
</dbReference>
<feature type="region of interest" description="Disordered" evidence="2">
    <location>
        <begin position="803"/>
        <end position="822"/>
    </location>
</feature>
<proteinExistence type="predicted"/>
<dbReference type="EMBL" id="CP116394">
    <property type="protein sequence ID" value="WCE45758.1"/>
    <property type="molecule type" value="Genomic_DNA"/>
</dbReference>
<sequence length="869" mass="93340">MKKNKANEVLRKHAAGAIGAGISTVLILGSMGSVALAAPPASSSTDAPSAHSSDPAKSIHCGGAVAKNFFLVDGLTKDEVQEVLTRKLTEQGLNPSDYTITIEDSKIKKANAGSYGDGRRNRVMTVEVTITPKAAGAPAVTCNTRILYYTPPFAFLDKGKFPQNHTHHNVGKLVVDNPDSYTISPEDKVKLIDAFLKANPNLQLEKSQLQMDDNGNLTITNKAGEDPYSVTVPAEEFVSVVGKVKDILVFLDPATGNKLSTEVPAVRVPLKAGNWDDSDLWGTNNAGANRNLSAKAQLSGLDLKREGNELVISGKFDSSISNNAGGTRYLGIHRNSSKEYNYTQSFSNGFKVRVVPLKEDIVVRNLDKDAKFTQADVEKLIDVDYKKLNPLKFNQDKGLTAAQIRADVNSKIIRKISVDGLKHELGTQEFSGTLRTDLNVVSPVLKATAIYYTEKIPATLVSDPDKLTPDQIAEITSKVKKVNKLKDTDKVTVDKAGNVTIEFKRDKNDHNKVNATKKFKAPLAQAKYPDGKVETGKSIESPITTPEGYKFPTGTKFVVDGDAPDGLTVGQDGKITYNAPKDKTPGEVTGKILVTLPGHDKPTPVPYKITVIPAVPEMSYPDKKVEAGKSVDVPVTTPDGYKFPTGTKFVVDGDAPDGLTVGQDGKITYNAPKDKTPGEVTGKILVTLPGHDKPTAVPYKITVIPAVPEMSYPDKKVEAGKSVETPITTPDGYTFPKGSKFEVKDAPKGVTVEETGKITYNAPKDQPAGDVKGEVLVTLPGHDKPTPVPFKITVTPVEPKASYEDKKVPAGESTEVIPTPADGYKFPTGTTFTIDGKTPDGLTIDPKTGKITYTAPKDTNPVTLLARSR</sequence>
<gene>
    <name evidence="5" type="ORF">PIG85_08945</name>
</gene>
<evidence type="ECO:0000256" key="1">
    <source>
        <dbReference type="ARBA" id="ARBA00022729"/>
    </source>
</evidence>
<evidence type="ECO:0000256" key="2">
    <source>
        <dbReference type="SAM" id="MobiDB-lite"/>
    </source>
</evidence>
<feature type="domain" description="Long Rib" evidence="4">
    <location>
        <begin position="800"/>
        <end position="861"/>
    </location>
</feature>